<dbReference type="GO" id="GO:0003676">
    <property type="term" value="F:nucleic acid binding"/>
    <property type="evidence" value="ECO:0007669"/>
    <property type="project" value="InterPro"/>
</dbReference>
<sequence>MDERMDCDGGEEDCLPELLWDEEGGKEIGKHTLIGKLLTKKQMNRATVGSMIRKGWNLAIEVEINEIPFLEVNLDFSPYWCQFHGLPLEGLNRRNVEILGNILGKVLAFENPVPRPNGSRIWITIKYEKLQNFCFSCGQLGHDVRGCKKPRVKENNGKFSAWLGTVPIRGGKDVVQLIREDNEDGEVEVYNQNIDVDMDMGQKEDVREINNLPDKEEAFDKKENVVLSADAIRKTEEKVEWKIKREGKGKGVERDKGGCVESGPNSNSKLIVRKERREVVDEGGKEIITNKLGYFVEFPKDDYIGEMVEIGNEKVDKEDECMEESLEVKELIEKHELMPQLRNVAIKRPGDEDNIATSSKKLKVEKFLVGCLGEMEVQVEEKKKKQGMRSSKKSVKMDVVSDLNLHDVPVREGIWEMDDKGKGVFKFTAGSDNEVGNIMVVAEGFSGCPLTTTKGQ</sequence>
<name>A0A835CGL0_9FABA</name>
<dbReference type="Proteomes" id="UP000634136">
    <property type="component" value="Unassembled WGS sequence"/>
</dbReference>
<gene>
    <name evidence="3" type="ORF">G2W53_004574</name>
</gene>
<keyword evidence="1" id="KW-0862">Zinc</keyword>
<evidence type="ECO:0000313" key="3">
    <source>
        <dbReference type="EMBL" id="KAF7842276.1"/>
    </source>
</evidence>
<evidence type="ECO:0000259" key="2">
    <source>
        <dbReference type="PROSITE" id="PS50158"/>
    </source>
</evidence>
<dbReference type="InterPro" id="IPR040256">
    <property type="entry name" value="At4g02000-like"/>
</dbReference>
<keyword evidence="3" id="KW-0687">Ribonucleoprotein</keyword>
<feature type="domain" description="CCHC-type" evidence="2">
    <location>
        <begin position="134"/>
        <end position="149"/>
    </location>
</feature>
<organism evidence="3 4">
    <name type="scientific">Senna tora</name>
    <dbReference type="NCBI Taxonomy" id="362788"/>
    <lineage>
        <taxon>Eukaryota</taxon>
        <taxon>Viridiplantae</taxon>
        <taxon>Streptophyta</taxon>
        <taxon>Embryophyta</taxon>
        <taxon>Tracheophyta</taxon>
        <taxon>Spermatophyta</taxon>
        <taxon>Magnoliopsida</taxon>
        <taxon>eudicotyledons</taxon>
        <taxon>Gunneridae</taxon>
        <taxon>Pentapetalae</taxon>
        <taxon>rosids</taxon>
        <taxon>fabids</taxon>
        <taxon>Fabales</taxon>
        <taxon>Fabaceae</taxon>
        <taxon>Caesalpinioideae</taxon>
        <taxon>Cassia clade</taxon>
        <taxon>Senna</taxon>
    </lineage>
</organism>
<dbReference type="PANTHER" id="PTHR31286">
    <property type="entry name" value="GLYCINE-RICH CELL WALL STRUCTURAL PROTEIN 1.8-LIKE"/>
    <property type="match status" value="1"/>
</dbReference>
<dbReference type="PROSITE" id="PS50158">
    <property type="entry name" value="ZF_CCHC"/>
    <property type="match status" value="1"/>
</dbReference>
<dbReference type="PANTHER" id="PTHR31286:SF167">
    <property type="entry name" value="OS09G0268800 PROTEIN"/>
    <property type="match status" value="1"/>
</dbReference>
<dbReference type="OrthoDB" id="1434627at2759"/>
<comment type="caution">
    <text evidence="3">The sequence shown here is derived from an EMBL/GenBank/DDBJ whole genome shotgun (WGS) entry which is preliminary data.</text>
</comment>
<accession>A0A835CGL0</accession>
<dbReference type="InterPro" id="IPR025836">
    <property type="entry name" value="Zn_knuckle_CX2CX4HX4C"/>
</dbReference>
<keyword evidence="3" id="KW-0689">Ribosomal protein</keyword>
<dbReference type="GO" id="GO:0008270">
    <property type="term" value="F:zinc ion binding"/>
    <property type="evidence" value="ECO:0007669"/>
    <property type="project" value="UniProtKB-KW"/>
</dbReference>
<evidence type="ECO:0000256" key="1">
    <source>
        <dbReference type="PROSITE-ProRule" id="PRU00047"/>
    </source>
</evidence>
<dbReference type="InterPro" id="IPR001878">
    <property type="entry name" value="Znf_CCHC"/>
</dbReference>
<keyword evidence="1" id="KW-0479">Metal-binding</keyword>
<dbReference type="Pfam" id="PF14392">
    <property type="entry name" value="zf-CCHC_4"/>
    <property type="match status" value="1"/>
</dbReference>
<evidence type="ECO:0000313" key="4">
    <source>
        <dbReference type="Proteomes" id="UP000634136"/>
    </source>
</evidence>
<keyword evidence="4" id="KW-1185">Reference proteome</keyword>
<dbReference type="GO" id="GO:0005840">
    <property type="term" value="C:ribosome"/>
    <property type="evidence" value="ECO:0007669"/>
    <property type="project" value="UniProtKB-KW"/>
</dbReference>
<protein>
    <submittedName>
        <fullName evidence="3">Ribosomal protein S21</fullName>
    </submittedName>
</protein>
<keyword evidence="1" id="KW-0863">Zinc-finger</keyword>
<proteinExistence type="predicted"/>
<dbReference type="AlphaFoldDB" id="A0A835CGL0"/>
<dbReference type="EMBL" id="JAAIUW010000002">
    <property type="protein sequence ID" value="KAF7842276.1"/>
    <property type="molecule type" value="Genomic_DNA"/>
</dbReference>
<reference evidence="3" key="1">
    <citation type="submission" date="2020-09" db="EMBL/GenBank/DDBJ databases">
        <title>Genome-Enabled Discovery of Anthraquinone Biosynthesis in Senna tora.</title>
        <authorList>
            <person name="Kang S.-H."/>
            <person name="Pandey R.P."/>
            <person name="Lee C.-M."/>
            <person name="Sim J.-S."/>
            <person name="Jeong J.-T."/>
            <person name="Choi B.-S."/>
            <person name="Jung M."/>
            <person name="Ginzburg D."/>
            <person name="Zhao K."/>
            <person name="Won S.Y."/>
            <person name="Oh T.-J."/>
            <person name="Yu Y."/>
            <person name="Kim N.-H."/>
            <person name="Lee O.R."/>
            <person name="Lee T.-H."/>
            <person name="Bashyal P."/>
            <person name="Kim T.-S."/>
            <person name="Lee W.-H."/>
            <person name="Kawkins C."/>
            <person name="Kim C.-K."/>
            <person name="Kim J.S."/>
            <person name="Ahn B.O."/>
            <person name="Rhee S.Y."/>
            <person name="Sohng J.K."/>
        </authorList>
    </citation>
    <scope>NUCLEOTIDE SEQUENCE</scope>
    <source>
        <tissue evidence="3">Leaf</tissue>
    </source>
</reference>